<protein>
    <submittedName>
        <fullName evidence="1">Uncharacterized protein</fullName>
    </submittedName>
</protein>
<organism evidence="1 2">
    <name type="scientific">Rhizobium rhizogenes (strain K84 / ATCC BAA-868)</name>
    <name type="common">Agrobacterium radiobacter</name>
    <dbReference type="NCBI Taxonomy" id="311403"/>
    <lineage>
        <taxon>Bacteria</taxon>
        <taxon>Pseudomonadati</taxon>
        <taxon>Pseudomonadota</taxon>
        <taxon>Alphaproteobacteria</taxon>
        <taxon>Hyphomicrobiales</taxon>
        <taxon>Rhizobiaceae</taxon>
        <taxon>Rhizobium/Agrobacterium group</taxon>
        <taxon>Rhizobium</taxon>
    </lineage>
</organism>
<proteinExistence type="predicted"/>
<dbReference type="KEGG" id="ara:Arad_2337"/>
<sequence>MLAFHPEAIPDKQEGFIGKEKSPRYKEYSISGGVGLIEKLVQNPGKAKSKKYRNAIEYSHVEEGWYANNGNQKTSIAIDANIVENFIHGLLQLSILRDGLA</sequence>
<dbReference type="AlphaFoldDB" id="B9JF64"/>
<reference evidence="1 2" key="1">
    <citation type="journal article" date="2009" name="J. Bacteriol.">
        <title>Genome sequences of three Agrobacterium biovars help elucidate the evolution of multichromosome genomes in bacteria.</title>
        <authorList>
            <person name="Slater S.C."/>
            <person name="Goldman B.S."/>
            <person name="Goodner B."/>
            <person name="Setubal J.C."/>
            <person name="Farrand S.K."/>
            <person name="Nester E.W."/>
            <person name="Burr T.J."/>
            <person name="Banta L."/>
            <person name="Dickerman A.W."/>
            <person name="Paulsen I."/>
            <person name="Otten L."/>
            <person name="Suen G."/>
            <person name="Welch R."/>
            <person name="Almeida N.F."/>
            <person name="Arnold F."/>
            <person name="Burton O.T."/>
            <person name="Du Z."/>
            <person name="Ewing A."/>
            <person name="Godsy E."/>
            <person name="Heisel S."/>
            <person name="Houmiel K.L."/>
            <person name="Jhaveri J."/>
            <person name="Lu J."/>
            <person name="Miller N.M."/>
            <person name="Norton S."/>
            <person name="Chen Q."/>
            <person name="Phoolcharoen W."/>
            <person name="Ohlin V."/>
            <person name="Ondrusek D."/>
            <person name="Pride N."/>
            <person name="Stricklin S.L."/>
            <person name="Sun J."/>
            <person name="Wheeler C."/>
            <person name="Wilson L."/>
            <person name="Zhu H."/>
            <person name="Wood D.W."/>
        </authorList>
    </citation>
    <scope>NUCLEOTIDE SEQUENCE [LARGE SCALE GENOMIC DNA]</scope>
    <source>
        <strain evidence="2">K84 / ATCC BAA-868</strain>
    </source>
</reference>
<dbReference type="HOGENOM" id="CLU_2285454_0_0_5"/>
<evidence type="ECO:0000313" key="2">
    <source>
        <dbReference type="Proteomes" id="UP000001600"/>
    </source>
</evidence>
<accession>B9JF64</accession>
<name>B9JF64_RHIR8</name>
<dbReference type="Proteomes" id="UP000001600">
    <property type="component" value="Chromosome 1"/>
</dbReference>
<evidence type="ECO:0000313" key="1">
    <source>
        <dbReference type="EMBL" id="ACM26554.1"/>
    </source>
</evidence>
<gene>
    <name evidence="1" type="ordered locus">Arad_2337</name>
</gene>
<dbReference type="STRING" id="311403.Arad_2337"/>
<dbReference type="EMBL" id="CP000628">
    <property type="protein sequence ID" value="ACM26554.1"/>
    <property type="molecule type" value="Genomic_DNA"/>
</dbReference>